<gene>
    <name evidence="1" type="ORF">ACFFII_16105</name>
</gene>
<dbReference type="Proteomes" id="UP001589799">
    <property type="component" value="Unassembled WGS sequence"/>
</dbReference>
<reference evidence="1 2" key="1">
    <citation type="submission" date="2024-09" db="EMBL/GenBank/DDBJ databases">
        <authorList>
            <person name="Sun Q."/>
            <person name="Mori K."/>
        </authorList>
    </citation>
    <scope>NUCLEOTIDE SEQUENCE [LARGE SCALE GENOMIC DNA]</scope>
    <source>
        <strain evidence="1 2">KCTC 22789</strain>
    </source>
</reference>
<name>A0ABV6I7S7_9RHOB</name>
<dbReference type="RefSeq" id="WP_377699881.1">
    <property type="nucleotide sequence ID" value="NZ_JBHLWE010000047.1"/>
</dbReference>
<dbReference type="EMBL" id="JBHLWE010000047">
    <property type="protein sequence ID" value="MFC0342285.1"/>
    <property type="molecule type" value="Genomic_DNA"/>
</dbReference>
<accession>A0ABV6I7S7</accession>
<organism evidence="1 2">
    <name type="scientific">Paracoccus niistensis</name>
    <dbReference type="NCBI Taxonomy" id="632935"/>
    <lineage>
        <taxon>Bacteria</taxon>
        <taxon>Pseudomonadati</taxon>
        <taxon>Pseudomonadota</taxon>
        <taxon>Alphaproteobacteria</taxon>
        <taxon>Rhodobacterales</taxon>
        <taxon>Paracoccaceae</taxon>
        <taxon>Paracoccus</taxon>
    </lineage>
</organism>
<keyword evidence="2" id="KW-1185">Reference proteome</keyword>
<proteinExistence type="predicted"/>
<dbReference type="Pfam" id="PF06945">
    <property type="entry name" value="DUF1289"/>
    <property type="match status" value="1"/>
</dbReference>
<dbReference type="InterPro" id="IPR010710">
    <property type="entry name" value="DUF1289"/>
</dbReference>
<sequence length="79" mass="9308">MGKVLSPCISVCKFRREGHCIGCSMTRDQKSLFRKLKKARHKRAFIAMLMSQQAVMGRYVHWQAEYRRRCEKRGADTPF</sequence>
<evidence type="ECO:0000313" key="1">
    <source>
        <dbReference type="EMBL" id="MFC0342285.1"/>
    </source>
</evidence>
<comment type="caution">
    <text evidence="1">The sequence shown here is derived from an EMBL/GenBank/DDBJ whole genome shotgun (WGS) entry which is preliminary data.</text>
</comment>
<protein>
    <submittedName>
        <fullName evidence="1">DUF1289 domain-containing protein</fullName>
    </submittedName>
</protein>
<evidence type="ECO:0000313" key="2">
    <source>
        <dbReference type="Proteomes" id="UP001589799"/>
    </source>
</evidence>